<dbReference type="InterPro" id="IPR014752">
    <property type="entry name" value="Arrestin-like_C"/>
</dbReference>
<protein>
    <recommendedName>
        <fullName evidence="3">Arrestin-like N-terminal domain-containing protein</fullName>
    </recommendedName>
</protein>
<organism evidence="1 2">
    <name type="scientific">Fibroporia radiculosa</name>
    <dbReference type="NCBI Taxonomy" id="599839"/>
    <lineage>
        <taxon>Eukaryota</taxon>
        <taxon>Fungi</taxon>
        <taxon>Dikarya</taxon>
        <taxon>Basidiomycota</taxon>
        <taxon>Agaricomycotina</taxon>
        <taxon>Agaricomycetes</taxon>
        <taxon>Polyporales</taxon>
        <taxon>Fibroporiaceae</taxon>
        <taxon>Fibroporia</taxon>
    </lineage>
</organism>
<evidence type="ECO:0000313" key="1">
    <source>
        <dbReference type="EMBL" id="CCM05840.1"/>
    </source>
</evidence>
<accession>J4GW58</accession>
<keyword evidence="2" id="KW-1185">Reference proteome</keyword>
<evidence type="ECO:0000313" key="2">
    <source>
        <dbReference type="Proteomes" id="UP000006352"/>
    </source>
</evidence>
<dbReference type="EMBL" id="HE797209">
    <property type="protein sequence ID" value="CCM05840.1"/>
    <property type="molecule type" value="Genomic_DNA"/>
</dbReference>
<dbReference type="Proteomes" id="UP000006352">
    <property type="component" value="Unassembled WGS sequence"/>
</dbReference>
<dbReference type="GeneID" id="24100751"/>
<sequence length="381" mass="42492">MPESVTLFIPQQTYVSGSAVEGEVELDFTLVQEEQLEEVRVKLKGLIYTLVSSSAQAVSENEEVDILRLEVPVWTRGAAYPPPDSHLLRLQFLILLPTKIPPSCEFYDINNAAIVRYEIEAIGIRPGTLRMNKRIAKPIVVLPAHPTSARVRSALREGWHGAWNSAVEEKQIRQGLWGERAHVRVEMKYPQLRAFPIYTAIPFTVTISTTSKATKRGETSDAKPIWPSPPVTSQDIRFELRREVHVVSQHLSGIFHEKNIPLDGMDRSATEVKVNVLPKKWVPLDTDASKGKWKQQTTFSSTIFLSCTPTFKSSRVEISYTMHIGVPFSGWQNSVTLTLPVIVSSGMVPPSAPAYSEYVPPPPEFVDGALGLQPPAFDFPP</sequence>
<dbReference type="RefSeq" id="XP_012185123.1">
    <property type="nucleotide sequence ID" value="XM_012329733.1"/>
</dbReference>
<reference evidence="1 2" key="1">
    <citation type="journal article" date="2012" name="Appl. Environ. Microbiol.">
        <title>Short-read sequencing for genomic analysis of the brown rot fungus Fibroporia radiculosa.</title>
        <authorList>
            <person name="Tang J.D."/>
            <person name="Perkins A.D."/>
            <person name="Sonstegard T.S."/>
            <person name="Schroeder S.G."/>
            <person name="Burgess S.C."/>
            <person name="Diehl S.V."/>
        </authorList>
    </citation>
    <scope>NUCLEOTIDE SEQUENCE [LARGE SCALE GENOMIC DNA]</scope>
    <source>
        <strain evidence="1 2">TFFH 294</strain>
    </source>
</reference>
<name>J4GW58_9APHY</name>
<evidence type="ECO:0008006" key="3">
    <source>
        <dbReference type="Google" id="ProtNLM"/>
    </source>
</evidence>
<proteinExistence type="predicted"/>
<dbReference type="AlphaFoldDB" id="J4GW58"/>
<dbReference type="STRING" id="599839.J4GW58"/>
<dbReference type="HOGENOM" id="CLU_056201_0_0_1"/>
<gene>
    <name evidence="1" type="ORF">FIBRA_08076</name>
</gene>
<dbReference type="InParanoid" id="J4GW58"/>
<dbReference type="OrthoDB" id="2742096at2759"/>
<dbReference type="Gene3D" id="2.60.40.640">
    <property type="match status" value="1"/>
</dbReference>